<dbReference type="AlphaFoldDB" id="A0A1R1ELG0"/>
<keyword evidence="5 7" id="KW-1133">Transmembrane helix</keyword>
<protein>
    <submittedName>
        <fullName evidence="10">DUF421 domain-containing protein</fullName>
    </submittedName>
</protein>
<dbReference type="Gene3D" id="3.30.240.20">
    <property type="entry name" value="bsu07140 like domains"/>
    <property type="match status" value="2"/>
</dbReference>
<dbReference type="STRING" id="297318.BK138_21395"/>
<evidence type="ECO:0000256" key="6">
    <source>
        <dbReference type="ARBA" id="ARBA00023136"/>
    </source>
</evidence>
<reference evidence="10 11" key="1">
    <citation type="submission" date="2016-11" db="EMBL/GenBank/DDBJ databases">
        <title>Paenibacillus species isolates.</title>
        <authorList>
            <person name="Beno S.M."/>
        </authorList>
    </citation>
    <scope>NUCLEOTIDE SEQUENCE [LARGE SCALE GENOMIC DNA]</scope>
    <source>
        <strain evidence="10 11">FSL R5-0378</strain>
    </source>
</reference>
<dbReference type="InterPro" id="IPR007353">
    <property type="entry name" value="DUF421"/>
</dbReference>
<keyword evidence="3" id="KW-1003">Cell membrane</keyword>
<evidence type="ECO:0000256" key="7">
    <source>
        <dbReference type="SAM" id="Phobius"/>
    </source>
</evidence>
<comment type="subcellular location">
    <subcellularLocation>
        <location evidence="1">Cell membrane</location>
        <topology evidence="1">Multi-pass membrane protein</topology>
    </subcellularLocation>
</comment>
<dbReference type="InterPro" id="IPR048454">
    <property type="entry name" value="YetF_N"/>
</dbReference>
<accession>A0A1R1ELG0</accession>
<dbReference type="Proteomes" id="UP000187172">
    <property type="component" value="Unassembled WGS sequence"/>
</dbReference>
<evidence type="ECO:0000256" key="3">
    <source>
        <dbReference type="ARBA" id="ARBA00022475"/>
    </source>
</evidence>
<keyword evidence="11" id="KW-1185">Reference proteome</keyword>
<dbReference type="PANTHER" id="PTHR34582:SF5">
    <property type="entry name" value="UPF0702 TRANSMEMBRANE PROTEIN YETF"/>
    <property type="match status" value="1"/>
</dbReference>
<evidence type="ECO:0000256" key="4">
    <source>
        <dbReference type="ARBA" id="ARBA00022692"/>
    </source>
</evidence>
<dbReference type="PANTHER" id="PTHR34582">
    <property type="entry name" value="UPF0702 TRANSMEMBRANE PROTEIN YCAP"/>
    <property type="match status" value="1"/>
</dbReference>
<feature type="domain" description="YetF-like N-terminal transmembrane" evidence="9">
    <location>
        <begin position="4"/>
        <end position="77"/>
    </location>
</feature>
<sequence length="240" mass="27508">MDYGMITIKLITGFIGLWLMTRILGKKEISQLTPFDFVSSLMLSELVGNTVYQKDVHYGQLLFGLAVWFILSYLFEKVTQYARRTRGPLEGTPSILIHNGKVDMREMKKNRLDFEQLRMMLRQKDIFSLREVAYAIFETNGSLSVLKNADFEAVQKQDLDLDTDPSGLTYNLLEDGDYNDDKLQQIGRDRNWLAAMLKEKGFSDPGKLAYVEWEEGKGLYVLQHNRDGQTGSGRLQKAEG</sequence>
<evidence type="ECO:0000256" key="1">
    <source>
        <dbReference type="ARBA" id="ARBA00004651"/>
    </source>
</evidence>
<evidence type="ECO:0000313" key="10">
    <source>
        <dbReference type="EMBL" id="OMF52640.1"/>
    </source>
</evidence>
<feature type="transmembrane region" description="Helical" evidence="7">
    <location>
        <begin position="58"/>
        <end position="75"/>
    </location>
</feature>
<keyword evidence="4 7" id="KW-0812">Transmembrane</keyword>
<dbReference type="GO" id="GO:0005886">
    <property type="term" value="C:plasma membrane"/>
    <property type="evidence" value="ECO:0007669"/>
    <property type="project" value="UniProtKB-SubCell"/>
</dbReference>
<proteinExistence type="inferred from homology"/>
<comment type="caution">
    <text evidence="10">The sequence shown here is derived from an EMBL/GenBank/DDBJ whole genome shotgun (WGS) entry which is preliminary data.</text>
</comment>
<feature type="transmembrane region" description="Helical" evidence="7">
    <location>
        <begin position="6"/>
        <end position="25"/>
    </location>
</feature>
<evidence type="ECO:0000259" key="8">
    <source>
        <dbReference type="Pfam" id="PF04239"/>
    </source>
</evidence>
<evidence type="ECO:0000256" key="2">
    <source>
        <dbReference type="ARBA" id="ARBA00006448"/>
    </source>
</evidence>
<keyword evidence="6 7" id="KW-0472">Membrane</keyword>
<evidence type="ECO:0000313" key="11">
    <source>
        <dbReference type="Proteomes" id="UP000187172"/>
    </source>
</evidence>
<gene>
    <name evidence="10" type="ORF">BK138_21395</name>
</gene>
<dbReference type="RefSeq" id="WP_076172812.1">
    <property type="nucleotide sequence ID" value="NZ_MRTP01000006.1"/>
</dbReference>
<evidence type="ECO:0000259" key="9">
    <source>
        <dbReference type="Pfam" id="PF20730"/>
    </source>
</evidence>
<dbReference type="EMBL" id="MRTP01000006">
    <property type="protein sequence ID" value="OMF52640.1"/>
    <property type="molecule type" value="Genomic_DNA"/>
</dbReference>
<dbReference type="Pfam" id="PF04239">
    <property type="entry name" value="DUF421"/>
    <property type="match status" value="1"/>
</dbReference>
<dbReference type="Pfam" id="PF20730">
    <property type="entry name" value="YetF_N"/>
    <property type="match status" value="1"/>
</dbReference>
<organism evidence="10 11">
    <name type="scientific">Paenibacillus rhizosphaerae</name>
    <dbReference type="NCBI Taxonomy" id="297318"/>
    <lineage>
        <taxon>Bacteria</taxon>
        <taxon>Bacillati</taxon>
        <taxon>Bacillota</taxon>
        <taxon>Bacilli</taxon>
        <taxon>Bacillales</taxon>
        <taxon>Paenibacillaceae</taxon>
        <taxon>Paenibacillus</taxon>
    </lineage>
</organism>
<name>A0A1R1ELG0_9BACL</name>
<feature type="domain" description="YetF C-terminal" evidence="8">
    <location>
        <begin position="83"/>
        <end position="214"/>
    </location>
</feature>
<dbReference type="InterPro" id="IPR023090">
    <property type="entry name" value="UPF0702_alpha/beta_dom_sf"/>
</dbReference>
<evidence type="ECO:0000256" key="5">
    <source>
        <dbReference type="ARBA" id="ARBA00022989"/>
    </source>
</evidence>
<comment type="similarity">
    <text evidence="2">Belongs to the UPF0702 family.</text>
</comment>